<dbReference type="SUPFAM" id="SSF143081">
    <property type="entry name" value="BB1717-like"/>
    <property type="match status" value="1"/>
</dbReference>
<keyword evidence="5" id="KW-0190">Covalent protein-DNA linkage</keyword>
<keyword evidence="6" id="KW-0238">DNA-binding</keyword>
<gene>
    <name evidence="9" type="ORF">KJI95_02660</name>
</gene>
<comment type="similarity">
    <text evidence="1 8">Belongs to the SOS response-associated peptidase family.</text>
</comment>
<keyword evidence="2 8" id="KW-0645">Protease</keyword>
<comment type="caution">
    <text evidence="9">The sequence shown here is derived from an EMBL/GenBank/DDBJ whole genome shotgun (WGS) entry which is preliminary data.</text>
</comment>
<evidence type="ECO:0000256" key="4">
    <source>
        <dbReference type="ARBA" id="ARBA00022801"/>
    </source>
</evidence>
<organism evidence="9 10">
    <name type="scientific">Shewanella jiangmenensis</name>
    <dbReference type="NCBI Taxonomy" id="2837387"/>
    <lineage>
        <taxon>Bacteria</taxon>
        <taxon>Pseudomonadati</taxon>
        <taxon>Pseudomonadota</taxon>
        <taxon>Gammaproteobacteria</taxon>
        <taxon>Alteromonadales</taxon>
        <taxon>Shewanellaceae</taxon>
        <taxon>Shewanella</taxon>
    </lineage>
</organism>
<sequence>MCGRMNVIADPLCQWVGETLGLDFHTSDNLDLRPTQAVATVVHQQGSLKQLDTAWGIKPAWAKNILINAQAETVMQKPTFKRAFAEHRCLVPCSGWYEWRQEGANEKTRKMKYLFSAADNKPLLMAGLIINEPSGAKLVTLTTAPIPSCAPYHNRMPLFVDVSNVDFWFGSTPEQLQPLLCNDNGFGVQVEKLCKIL</sequence>
<reference evidence="9 10" key="1">
    <citation type="submission" date="2021-05" db="EMBL/GenBank/DDBJ databases">
        <title>Shewanella sp. JM162201.</title>
        <authorList>
            <person name="Xu S."/>
            <person name="Li A."/>
        </authorList>
    </citation>
    <scope>NUCLEOTIDE SEQUENCE [LARGE SCALE GENOMIC DNA]</scope>
    <source>
        <strain evidence="9 10">JM162201</strain>
    </source>
</reference>
<keyword evidence="4 8" id="KW-0378">Hydrolase</keyword>
<dbReference type="InterPro" id="IPR036590">
    <property type="entry name" value="SRAP-like"/>
</dbReference>
<dbReference type="EMBL" id="JAHEPS010000001">
    <property type="protein sequence ID" value="MBT1443425.1"/>
    <property type="molecule type" value="Genomic_DNA"/>
</dbReference>
<accession>A0ABS5UZ64</accession>
<dbReference type="Pfam" id="PF02586">
    <property type="entry name" value="SRAP"/>
    <property type="match status" value="1"/>
</dbReference>
<dbReference type="Gene3D" id="3.90.1680.10">
    <property type="entry name" value="SOS response associated peptidase-like"/>
    <property type="match status" value="1"/>
</dbReference>
<proteinExistence type="inferred from homology"/>
<protein>
    <recommendedName>
        <fullName evidence="8">Abasic site processing protein</fullName>
        <ecNumber evidence="8">3.4.-.-</ecNumber>
    </recommendedName>
</protein>
<keyword evidence="3" id="KW-0227">DNA damage</keyword>
<dbReference type="EC" id="3.4.-.-" evidence="8"/>
<evidence type="ECO:0000313" key="9">
    <source>
        <dbReference type="EMBL" id="MBT1443425.1"/>
    </source>
</evidence>
<evidence type="ECO:0000256" key="6">
    <source>
        <dbReference type="ARBA" id="ARBA00023125"/>
    </source>
</evidence>
<dbReference type="InterPro" id="IPR003738">
    <property type="entry name" value="SRAP"/>
</dbReference>
<evidence type="ECO:0000256" key="5">
    <source>
        <dbReference type="ARBA" id="ARBA00023124"/>
    </source>
</evidence>
<keyword evidence="7" id="KW-0456">Lyase</keyword>
<evidence type="ECO:0000256" key="8">
    <source>
        <dbReference type="RuleBase" id="RU364100"/>
    </source>
</evidence>
<name>A0ABS5UZ64_9GAMM</name>
<evidence type="ECO:0000256" key="2">
    <source>
        <dbReference type="ARBA" id="ARBA00022670"/>
    </source>
</evidence>
<dbReference type="PANTHER" id="PTHR13604:SF0">
    <property type="entry name" value="ABASIC SITE PROCESSING PROTEIN HMCES"/>
    <property type="match status" value="1"/>
</dbReference>
<evidence type="ECO:0000256" key="7">
    <source>
        <dbReference type="ARBA" id="ARBA00023239"/>
    </source>
</evidence>
<keyword evidence="10" id="KW-1185">Reference proteome</keyword>
<evidence type="ECO:0000256" key="3">
    <source>
        <dbReference type="ARBA" id="ARBA00022763"/>
    </source>
</evidence>
<dbReference type="Proteomes" id="UP001195903">
    <property type="component" value="Unassembled WGS sequence"/>
</dbReference>
<dbReference type="PANTHER" id="PTHR13604">
    <property type="entry name" value="DC12-RELATED"/>
    <property type="match status" value="1"/>
</dbReference>
<evidence type="ECO:0000256" key="1">
    <source>
        <dbReference type="ARBA" id="ARBA00008136"/>
    </source>
</evidence>
<evidence type="ECO:0000313" key="10">
    <source>
        <dbReference type="Proteomes" id="UP001195903"/>
    </source>
</evidence>